<sequence>MSDHSIEIREVALGLLREHEQVESERLHQIIAEIRRAGKLRHPILVDKRSGVILDGHHRFRAYKELGFETIPCVLVDYQSDIVSVRARRPDIPVSKDEVIRRALSGRLFPPKTTQHVLHTPLPSCSEHPS</sequence>
<reference evidence="2" key="2">
    <citation type="journal article" date="2012" name="PLoS ONE">
        <title>A Deeply Branching Thermophilic Bacterium with an Ancient Acetyl-CoA Pathway Dominates a Subsurface Ecosystem.</title>
        <authorList>
            <person name="Takami H."/>
            <person name="Noguchi H."/>
            <person name="Takaki Y."/>
            <person name="Uchiyama I."/>
            <person name="Toyoda A."/>
            <person name="Nishi S."/>
            <person name="Chee G.-J."/>
            <person name="Arai W."/>
            <person name="Nunoura T."/>
            <person name="Itoh T."/>
            <person name="Hattori M."/>
            <person name="Takai K."/>
        </authorList>
    </citation>
    <scope>NUCLEOTIDE SEQUENCE</scope>
</reference>
<dbReference type="Pfam" id="PF02195">
    <property type="entry name" value="ParB_N"/>
    <property type="match status" value="1"/>
</dbReference>
<feature type="domain" description="ParB-like N-terminal" evidence="1">
    <location>
        <begin position="9"/>
        <end position="92"/>
    </location>
</feature>
<name>H5S897_9BACT</name>
<dbReference type="EMBL" id="AP011627">
    <property type="protein sequence ID" value="BAL52383.1"/>
    <property type="molecule type" value="Genomic_DNA"/>
</dbReference>
<accession>H5S897</accession>
<dbReference type="SMART" id="SM00470">
    <property type="entry name" value="ParB"/>
    <property type="match status" value="1"/>
</dbReference>
<organism evidence="2">
    <name type="scientific">uncultured Acetothermia bacterium</name>
    <dbReference type="NCBI Taxonomy" id="236499"/>
    <lineage>
        <taxon>Bacteria</taxon>
        <taxon>Candidatus Bipolaricaulota</taxon>
        <taxon>environmental samples</taxon>
    </lineage>
</organism>
<reference evidence="2" key="1">
    <citation type="journal article" date="2005" name="Environ. Microbiol.">
        <title>Genetic and functional properties of uncultivated thermophilic crenarchaeotes from a subsurface gold mine as revealed by analysis of genome fragments.</title>
        <authorList>
            <person name="Nunoura T."/>
            <person name="Hirayama H."/>
            <person name="Takami H."/>
            <person name="Oida H."/>
            <person name="Nishi S."/>
            <person name="Shimamura S."/>
            <person name="Suzuki Y."/>
            <person name="Inagaki F."/>
            <person name="Takai K."/>
            <person name="Nealson K.H."/>
            <person name="Horikoshi K."/>
        </authorList>
    </citation>
    <scope>NUCLEOTIDE SEQUENCE</scope>
</reference>
<evidence type="ECO:0000313" key="2">
    <source>
        <dbReference type="EMBL" id="BAL52383.1"/>
    </source>
</evidence>
<gene>
    <name evidence="2" type="ORF">HGMM_F01C04C03</name>
</gene>
<dbReference type="InterPro" id="IPR003115">
    <property type="entry name" value="ParB_N"/>
</dbReference>
<evidence type="ECO:0000259" key="1">
    <source>
        <dbReference type="SMART" id="SM00470"/>
    </source>
</evidence>
<dbReference type="AlphaFoldDB" id="H5S897"/>
<proteinExistence type="predicted"/>
<protein>
    <submittedName>
        <fullName evidence="2">Transcriptional regulator</fullName>
    </submittedName>
</protein>
<dbReference type="InterPro" id="IPR036086">
    <property type="entry name" value="ParB/Sulfiredoxin_sf"/>
</dbReference>
<dbReference type="Gene3D" id="3.90.1530.10">
    <property type="entry name" value="Conserved hypothetical protein from pyrococcus furiosus pfu- 392566-001, ParB domain"/>
    <property type="match status" value="1"/>
</dbReference>
<dbReference type="SUPFAM" id="SSF110849">
    <property type="entry name" value="ParB/Sulfiredoxin"/>
    <property type="match status" value="1"/>
</dbReference>
<dbReference type="CDD" id="cd16400">
    <property type="entry name" value="ParB_Srx_like_nuclease"/>
    <property type="match status" value="1"/>
</dbReference>